<reference evidence="3 4" key="1">
    <citation type="submission" date="2016-05" db="EMBL/GenBank/DDBJ databases">
        <title>Complete Genome and Methylome Analysis of Psychrotrophic Bacterial Isolates from Antarctic Lake Untersee.</title>
        <authorList>
            <person name="Fomenkov A."/>
            <person name="Akimov V.N."/>
            <person name="Vasilyeva L.V."/>
            <person name="Andersen D."/>
            <person name="Vincze T."/>
            <person name="Roberts R.J."/>
        </authorList>
    </citation>
    <scope>NUCLEOTIDE SEQUENCE [LARGE SCALE GENOMIC DNA]</scope>
    <source>
        <strain evidence="3 4">U14-5</strain>
        <plasmid evidence="4">Plasmid 1</plasmid>
    </source>
</reference>
<dbReference type="GO" id="GO:0008757">
    <property type="term" value="F:S-adenosylmethionine-dependent methyltransferase activity"/>
    <property type="evidence" value="ECO:0007669"/>
    <property type="project" value="InterPro"/>
</dbReference>
<organism evidence="3 4">
    <name type="scientific">Roseomonas gilardii</name>
    <dbReference type="NCBI Taxonomy" id="257708"/>
    <lineage>
        <taxon>Bacteria</taxon>
        <taxon>Pseudomonadati</taxon>
        <taxon>Pseudomonadota</taxon>
        <taxon>Alphaproteobacteria</taxon>
        <taxon>Acetobacterales</taxon>
        <taxon>Roseomonadaceae</taxon>
        <taxon>Roseomonas</taxon>
    </lineage>
</organism>
<dbReference type="Gene3D" id="3.40.50.150">
    <property type="entry name" value="Vaccinia Virus protein VP39"/>
    <property type="match status" value="2"/>
</dbReference>
<feature type="domain" description="Methyltransferase" evidence="2">
    <location>
        <begin position="57"/>
        <end position="147"/>
    </location>
</feature>
<dbReference type="InterPro" id="IPR013216">
    <property type="entry name" value="Methyltransf_11"/>
</dbReference>
<dbReference type="InterPro" id="IPR041698">
    <property type="entry name" value="Methyltransf_25"/>
</dbReference>
<dbReference type="Pfam" id="PF08241">
    <property type="entry name" value="Methyltransf_11"/>
    <property type="match status" value="1"/>
</dbReference>
<evidence type="ECO:0000313" key="3">
    <source>
        <dbReference type="EMBL" id="APT60184.1"/>
    </source>
</evidence>
<evidence type="ECO:0008006" key="5">
    <source>
        <dbReference type="Google" id="ProtNLM"/>
    </source>
</evidence>
<gene>
    <name evidence="3" type="ORF">RGI145_22835</name>
</gene>
<dbReference type="PANTHER" id="PTHR43591">
    <property type="entry name" value="METHYLTRANSFERASE"/>
    <property type="match status" value="1"/>
</dbReference>
<dbReference type="Pfam" id="PF13649">
    <property type="entry name" value="Methyltransf_25"/>
    <property type="match status" value="1"/>
</dbReference>
<dbReference type="InterPro" id="IPR029063">
    <property type="entry name" value="SAM-dependent_MTases_sf"/>
</dbReference>
<dbReference type="SUPFAM" id="SSF53335">
    <property type="entry name" value="S-adenosyl-L-methionine-dependent methyltransferases"/>
    <property type="match status" value="2"/>
</dbReference>
<accession>A0A1L7ANB7</accession>
<keyword evidence="3" id="KW-0614">Plasmid</keyword>
<protein>
    <recommendedName>
        <fullName evidence="5">Methyltransferase type 11 domain-containing protein</fullName>
    </recommendedName>
</protein>
<evidence type="ECO:0000259" key="2">
    <source>
        <dbReference type="Pfam" id="PF13649"/>
    </source>
</evidence>
<dbReference type="KEGG" id="rgi:RGI145_22835"/>
<proteinExistence type="predicted"/>
<sequence length="647" mass="71216">MLALTLPSGFAFPDLVAEVSPLDSMFKGSSDHYLSLGLSALNVIEAAMIGTAAPRTILDLPSGFGQVTRMLRARYPEAAITVCDFDQEGVDFSAAAFGARGVHCTPDFRDLKLGGTFDLIWVGSLLTRLPEHQTRQFLDFAARHMGPDSRLVITSHGEFVATQLRTTTYGLSEDGARGLLSQYLVDGYAYRGYDGDDASYGISLGTRSWYETLFAGSSLCLQSYHERGWDRHQDVLVLRRAPEVTGNGPVPLFERRDILMPPSAGQQSATDAAIVTGFDEAWYLNAFPDVANAVRDGVCPSGLWHYMTYGWKEGRPPFDPQRTYANRMAPVPAAWFNGIAGGANRVNETWSVSPEDQAEDLGWYWMAHPAVRARSNILASGNAEDDAYAHLAELLKARGWRFPIARALSIGCGFGGLERDLAARGLVRDIDGYDIAAGAIVEARRLAEQQGFENLRYHVADLEAIELPPASLDVVFAHSSVHHVERLEALYTVVQRALRPGGIFHLHEFVGPTRFQWTDEQLRLANAFLDSLPPRLRRQPNGQPKENLRRPFIAEMIAADPSEAIRSADLVTALEPYFDIIEYRPLGGSLAHIALGGIAQNFDFLSPQDNAFLQQLFEMEDRAMANGIITSDFAVITATPKPVPAKQ</sequence>
<dbReference type="CDD" id="cd02440">
    <property type="entry name" value="AdoMet_MTases"/>
    <property type="match status" value="2"/>
</dbReference>
<dbReference type="Proteomes" id="UP000185494">
    <property type="component" value="Chromosome 1"/>
</dbReference>
<dbReference type="RefSeq" id="WP_075800889.1">
    <property type="nucleotide sequence ID" value="NZ_CP015585.1"/>
</dbReference>
<feature type="domain" description="Methyltransferase type 11" evidence="1">
    <location>
        <begin position="408"/>
        <end position="504"/>
    </location>
</feature>
<dbReference type="EMBL" id="CP015585">
    <property type="protein sequence ID" value="APT60184.1"/>
    <property type="molecule type" value="Genomic_DNA"/>
</dbReference>
<dbReference type="AlphaFoldDB" id="A0A1L7ANB7"/>
<evidence type="ECO:0000259" key="1">
    <source>
        <dbReference type="Pfam" id="PF08241"/>
    </source>
</evidence>
<evidence type="ECO:0000313" key="4">
    <source>
        <dbReference type="Proteomes" id="UP000185494"/>
    </source>
</evidence>
<geneLocation type="plasmid" evidence="3 4">
    <name>1</name>
</geneLocation>
<name>A0A1L7ANB7_9PROT</name>